<dbReference type="PANTHER" id="PTHR36851:SF1">
    <property type="entry name" value="GLYCO_TRANS_2-LIKE DOMAIN-CONTAINING PROTEIN"/>
    <property type="match status" value="1"/>
</dbReference>
<name>A0A552E9E4_MICAE</name>
<evidence type="ECO:0000313" key="3">
    <source>
        <dbReference type="Proteomes" id="UP000315113"/>
    </source>
</evidence>
<feature type="transmembrane region" description="Helical" evidence="1">
    <location>
        <begin position="430"/>
        <end position="449"/>
    </location>
</feature>
<feature type="transmembrane region" description="Helical" evidence="1">
    <location>
        <begin position="376"/>
        <end position="403"/>
    </location>
</feature>
<dbReference type="AlphaFoldDB" id="A0A552E9E4"/>
<keyword evidence="1" id="KW-1133">Transmembrane helix</keyword>
<comment type="caution">
    <text evidence="2">The sequence shown here is derived from an EMBL/GenBank/DDBJ whole genome shotgun (WGS) entry which is preliminary data.</text>
</comment>
<organism evidence="2 3">
    <name type="scientific">Microcystis aeruginosa Ma_MB_F_20061100_S20D</name>
    <dbReference type="NCBI Taxonomy" id="2486253"/>
    <lineage>
        <taxon>Bacteria</taxon>
        <taxon>Bacillati</taxon>
        <taxon>Cyanobacteriota</taxon>
        <taxon>Cyanophyceae</taxon>
        <taxon>Oscillatoriophycideae</taxon>
        <taxon>Chroococcales</taxon>
        <taxon>Microcystaceae</taxon>
        <taxon>Microcystis</taxon>
    </lineage>
</organism>
<keyword evidence="1" id="KW-0472">Membrane</keyword>
<dbReference type="EMBL" id="SFBH01000159">
    <property type="protein sequence ID" value="TRU31120.1"/>
    <property type="molecule type" value="Genomic_DNA"/>
</dbReference>
<accession>A0A552E9E4</accession>
<protein>
    <recommendedName>
        <fullName evidence="4">Glycosyltransferase 2-like domain-containing protein</fullName>
    </recommendedName>
</protein>
<feature type="transmembrane region" description="Helical" evidence="1">
    <location>
        <begin position="18"/>
        <end position="35"/>
    </location>
</feature>
<keyword evidence="1" id="KW-0812">Transmembrane</keyword>
<reference evidence="2 3" key="1">
    <citation type="submission" date="2019-01" db="EMBL/GenBank/DDBJ databases">
        <title>Coherence of Microcystis species and biogeography revealed through population genomics.</title>
        <authorList>
            <person name="Perez-Carrascal O.M."/>
            <person name="Terrat Y."/>
            <person name="Giani A."/>
            <person name="Fortin N."/>
            <person name="Tromas N."/>
            <person name="Shapiro B.J."/>
        </authorList>
    </citation>
    <scope>NUCLEOTIDE SEQUENCE [LARGE SCALE GENOMIC DNA]</scope>
    <source>
        <strain evidence="2">Ma_MB_F_20061100_S20D</strain>
    </source>
</reference>
<proteinExistence type="predicted"/>
<evidence type="ECO:0000313" key="2">
    <source>
        <dbReference type="EMBL" id="TRU31120.1"/>
    </source>
</evidence>
<feature type="transmembrane region" description="Helical" evidence="1">
    <location>
        <begin position="461"/>
        <end position="486"/>
    </location>
</feature>
<evidence type="ECO:0008006" key="4">
    <source>
        <dbReference type="Google" id="ProtNLM"/>
    </source>
</evidence>
<dbReference type="PANTHER" id="PTHR36851">
    <property type="entry name" value="UNNAMED PRODUCT"/>
    <property type="match status" value="1"/>
</dbReference>
<gene>
    <name evidence="2" type="ORF">EWV78_21895</name>
</gene>
<feature type="transmembrane region" description="Helical" evidence="1">
    <location>
        <begin position="56"/>
        <end position="77"/>
    </location>
</feature>
<sequence>MQSEKPIVEASGDNFNHWYLALLAIITVLTLLPVVSSRSQSALSFLQELQADYLSILMIFIAVIMAFSALQTCHHAHQLQTMPDKGTLADAHNQSELNSVLHLVIVTVYCEPLDLIILTLHSLANQTKARCLVVTLGIEENSPSLEANVATIQVLFANSFYRLFIFVHPKGLLGEIRGKCSNLNYAARSTVAALKKEMPLDLKKATITSCDADNLFCRKYFELLESSYLNSPDRLSTMWQAPLVYSWGLDVMPIFTYITGVLRSIWTIGILIPFGLNGMSVISLSLDLYHRGGYTSPIYQMEDILSTIRWSIHTGNKVKLKHLHAPILSGPTSGKNLLEHFCQWRDQITRWTIGSAEVYAYALHHSRQSSLSISSLATWLLCFFLFYFILQCAAPIALTTSIIRVSLLDSNLFNAHIFMSNATLAWFSRWWLLFFFIINAIISWAVYLLNKSIGIKEKGNVVGIFARLIFILPVMALNALIALVALGRVALYGKAACSHIPSAKDSLPTNIKLH</sequence>
<evidence type="ECO:0000256" key="1">
    <source>
        <dbReference type="SAM" id="Phobius"/>
    </source>
</evidence>
<dbReference type="Proteomes" id="UP000315113">
    <property type="component" value="Unassembled WGS sequence"/>
</dbReference>
<feature type="transmembrane region" description="Helical" evidence="1">
    <location>
        <begin position="268"/>
        <end position="289"/>
    </location>
</feature>